<evidence type="ECO:0000256" key="4">
    <source>
        <dbReference type="SAM" id="MobiDB-lite"/>
    </source>
</evidence>
<evidence type="ECO:0000256" key="2">
    <source>
        <dbReference type="ARBA" id="ARBA00022670"/>
    </source>
</evidence>
<reference evidence="7" key="1">
    <citation type="submission" date="2019-12" db="EMBL/GenBank/DDBJ databases">
        <title>Genome sequencing and annotation of Brassica cretica.</title>
        <authorList>
            <person name="Studholme D.J."/>
            <person name="Sarris P."/>
        </authorList>
    </citation>
    <scope>NUCLEOTIDE SEQUENCE</scope>
    <source>
        <strain evidence="7">PFS-109/04</strain>
        <tissue evidence="7">Leaf</tissue>
    </source>
</reference>
<feature type="domain" description="Ubiquitin-like protease family profile" evidence="6">
    <location>
        <begin position="1"/>
        <end position="95"/>
    </location>
</feature>
<comment type="similarity">
    <text evidence="1">Belongs to the peptidase C48 family.</text>
</comment>
<feature type="compositionally biased region" description="Polar residues" evidence="4">
    <location>
        <begin position="126"/>
        <end position="151"/>
    </location>
</feature>
<feature type="region of interest" description="Disordered" evidence="4">
    <location>
        <begin position="125"/>
        <end position="151"/>
    </location>
</feature>
<keyword evidence="2" id="KW-0645">Protease</keyword>
<proteinExistence type="inferred from homology"/>
<dbReference type="GO" id="GO:0006508">
    <property type="term" value="P:proteolysis"/>
    <property type="evidence" value="ECO:0007669"/>
    <property type="project" value="UniProtKB-KW"/>
</dbReference>
<evidence type="ECO:0000256" key="1">
    <source>
        <dbReference type="ARBA" id="ARBA00005234"/>
    </source>
</evidence>
<dbReference type="Gene3D" id="3.40.395.10">
    <property type="entry name" value="Adenoviral Proteinase, Chain A"/>
    <property type="match status" value="1"/>
</dbReference>
<comment type="caution">
    <text evidence="7">The sequence shown here is derived from an EMBL/GenBank/DDBJ whole genome shotgun (WGS) entry which is preliminary data.</text>
</comment>
<dbReference type="GO" id="GO:0008234">
    <property type="term" value="F:cysteine-type peptidase activity"/>
    <property type="evidence" value="ECO:0007669"/>
    <property type="project" value="InterPro"/>
</dbReference>
<sequence length="180" mass="20090">MIWNDSHWAGLPINLDLGLVEILDLLPSLYSVRCVAKFMKPLVDSLPYVVKKVAMCEQTQFRGLKPFMWNRIPDLYTDTHSGDCGPVSMKFLEMHAHGDPRHLRLMSQTDQEALLQINRLLDDKTTSSGTNDNSTIATEDTLQSPNLASDANNSRSQVINITVAAIALGTMAWLYAKITN</sequence>
<dbReference type="InterPro" id="IPR003653">
    <property type="entry name" value="Peptidase_C48_C"/>
</dbReference>
<dbReference type="InterPro" id="IPR038765">
    <property type="entry name" value="Papain-like_cys_pep_sf"/>
</dbReference>
<protein>
    <recommendedName>
        <fullName evidence="6">Ubiquitin-like protease family profile domain-containing protein</fullName>
    </recommendedName>
</protein>
<evidence type="ECO:0000259" key="6">
    <source>
        <dbReference type="PROSITE" id="PS50600"/>
    </source>
</evidence>
<dbReference type="Pfam" id="PF02902">
    <property type="entry name" value="Peptidase_C48"/>
    <property type="match status" value="1"/>
</dbReference>
<name>A0A8S9PYD1_BRACR</name>
<keyword evidence="3" id="KW-0378">Hydrolase</keyword>
<evidence type="ECO:0000256" key="5">
    <source>
        <dbReference type="SAM" id="Phobius"/>
    </source>
</evidence>
<evidence type="ECO:0000313" key="7">
    <source>
        <dbReference type="EMBL" id="KAF3524800.1"/>
    </source>
</evidence>
<gene>
    <name evidence="7" type="ORF">F2Q69_00050260</name>
</gene>
<feature type="transmembrane region" description="Helical" evidence="5">
    <location>
        <begin position="158"/>
        <end position="176"/>
    </location>
</feature>
<keyword evidence="5" id="KW-1133">Transmembrane helix</keyword>
<dbReference type="AlphaFoldDB" id="A0A8S9PYD1"/>
<dbReference type="Proteomes" id="UP000712600">
    <property type="component" value="Unassembled WGS sequence"/>
</dbReference>
<evidence type="ECO:0000313" key="8">
    <source>
        <dbReference type="Proteomes" id="UP000712600"/>
    </source>
</evidence>
<dbReference type="EMBL" id="QGKX02001347">
    <property type="protein sequence ID" value="KAF3524800.1"/>
    <property type="molecule type" value="Genomic_DNA"/>
</dbReference>
<accession>A0A8S9PYD1</accession>
<keyword evidence="5" id="KW-0472">Membrane</keyword>
<dbReference type="SUPFAM" id="SSF54001">
    <property type="entry name" value="Cysteine proteinases"/>
    <property type="match status" value="1"/>
</dbReference>
<evidence type="ECO:0000256" key="3">
    <source>
        <dbReference type="ARBA" id="ARBA00022801"/>
    </source>
</evidence>
<keyword evidence="5" id="KW-0812">Transmembrane</keyword>
<dbReference type="PROSITE" id="PS50600">
    <property type="entry name" value="ULP_PROTEASE"/>
    <property type="match status" value="1"/>
</dbReference>
<organism evidence="7 8">
    <name type="scientific">Brassica cretica</name>
    <name type="common">Mustard</name>
    <dbReference type="NCBI Taxonomy" id="69181"/>
    <lineage>
        <taxon>Eukaryota</taxon>
        <taxon>Viridiplantae</taxon>
        <taxon>Streptophyta</taxon>
        <taxon>Embryophyta</taxon>
        <taxon>Tracheophyta</taxon>
        <taxon>Spermatophyta</taxon>
        <taxon>Magnoliopsida</taxon>
        <taxon>eudicotyledons</taxon>
        <taxon>Gunneridae</taxon>
        <taxon>Pentapetalae</taxon>
        <taxon>rosids</taxon>
        <taxon>malvids</taxon>
        <taxon>Brassicales</taxon>
        <taxon>Brassicaceae</taxon>
        <taxon>Brassiceae</taxon>
        <taxon>Brassica</taxon>
    </lineage>
</organism>